<gene>
    <name evidence="1" type="ORF">AK812_SmicGene42923</name>
</gene>
<sequence>MPCPHATEKEQQRLVCEAVECTGVEKDEALCLLRACRWDVARYNEVLWGDVWQSLGMFASHEPPFSAGV</sequence>
<dbReference type="OrthoDB" id="10490027at2759"/>
<protein>
    <submittedName>
        <fullName evidence="1">Uncharacterized protein</fullName>
    </submittedName>
</protein>
<comment type="caution">
    <text evidence="1">The sequence shown here is derived from an EMBL/GenBank/DDBJ whole genome shotgun (WGS) entry which is preliminary data.</text>
</comment>
<keyword evidence="2" id="KW-1185">Reference proteome</keyword>
<evidence type="ECO:0000313" key="1">
    <source>
        <dbReference type="EMBL" id="OLP77063.1"/>
    </source>
</evidence>
<dbReference type="Proteomes" id="UP000186817">
    <property type="component" value="Unassembled WGS sequence"/>
</dbReference>
<reference evidence="1 2" key="1">
    <citation type="submission" date="2016-02" db="EMBL/GenBank/DDBJ databases">
        <title>Genome analysis of coral dinoflagellate symbionts highlights evolutionary adaptations to a symbiotic lifestyle.</title>
        <authorList>
            <person name="Aranda M."/>
            <person name="Li Y."/>
            <person name="Liew Y.J."/>
            <person name="Baumgarten S."/>
            <person name="Simakov O."/>
            <person name="Wilson M."/>
            <person name="Piel J."/>
            <person name="Ashoor H."/>
            <person name="Bougouffa S."/>
            <person name="Bajic V.B."/>
            <person name="Ryu T."/>
            <person name="Ravasi T."/>
            <person name="Bayer T."/>
            <person name="Micklem G."/>
            <person name="Kim H."/>
            <person name="Bhak J."/>
            <person name="Lajeunesse T.C."/>
            <person name="Voolstra C.R."/>
        </authorList>
    </citation>
    <scope>NUCLEOTIDE SEQUENCE [LARGE SCALE GENOMIC DNA]</scope>
    <source>
        <strain evidence="1 2">CCMP2467</strain>
    </source>
</reference>
<evidence type="ECO:0000313" key="2">
    <source>
        <dbReference type="Proteomes" id="UP000186817"/>
    </source>
</evidence>
<dbReference type="EMBL" id="LSRX01001855">
    <property type="protein sequence ID" value="OLP77063.1"/>
    <property type="molecule type" value="Genomic_DNA"/>
</dbReference>
<dbReference type="AlphaFoldDB" id="A0A1Q9C2B4"/>
<accession>A0A1Q9C2B4</accession>
<organism evidence="1 2">
    <name type="scientific">Symbiodinium microadriaticum</name>
    <name type="common">Dinoflagellate</name>
    <name type="synonym">Zooxanthella microadriatica</name>
    <dbReference type="NCBI Taxonomy" id="2951"/>
    <lineage>
        <taxon>Eukaryota</taxon>
        <taxon>Sar</taxon>
        <taxon>Alveolata</taxon>
        <taxon>Dinophyceae</taxon>
        <taxon>Suessiales</taxon>
        <taxon>Symbiodiniaceae</taxon>
        <taxon>Symbiodinium</taxon>
    </lineage>
</organism>
<proteinExistence type="predicted"/>
<name>A0A1Q9C2B4_SYMMI</name>